<dbReference type="EMBL" id="JXXR01000001">
    <property type="protein sequence ID" value="KJY77940.1"/>
    <property type="molecule type" value="Genomic_DNA"/>
</dbReference>
<comment type="caution">
    <text evidence="16">The sequence shown here is derived from an EMBL/GenBank/DDBJ whole genome shotgun (WGS) entry which is preliminary data.</text>
</comment>
<evidence type="ECO:0000256" key="8">
    <source>
        <dbReference type="ARBA" id="ARBA00022963"/>
    </source>
</evidence>
<evidence type="ECO:0000256" key="15">
    <source>
        <dbReference type="ARBA" id="ARBA00033028"/>
    </source>
</evidence>
<accession>A0A837GF17</accession>
<evidence type="ECO:0000256" key="12">
    <source>
        <dbReference type="ARBA" id="ARBA00023186"/>
    </source>
</evidence>
<evidence type="ECO:0000256" key="1">
    <source>
        <dbReference type="ARBA" id="ARBA00003280"/>
    </source>
</evidence>
<comment type="function">
    <text evidence="1">May be involved in the folding of the extracellular lipase during its passage through the periplasm.</text>
</comment>
<dbReference type="GO" id="GO:0006457">
    <property type="term" value="P:protein folding"/>
    <property type="evidence" value="ECO:0007669"/>
    <property type="project" value="InterPro"/>
</dbReference>
<evidence type="ECO:0000256" key="2">
    <source>
        <dbReference type="ARBA" id="ARBA00004383"/>
    </source>
</evidence>
<dbReference type="GO" id="GO:0005886">
    <property type="term" value="C:plasma membrane"/>
    <property type="evidence" value="ECO:0007669"/>
    <property type="project" value="UniProtKB-SubCell"/>
</dbReference>
<evidence type="ECO:0000256" key="6">
    <source>
        <dbReference type="ARBA" id="ARBA00022519"/>
    </source>
</evidence>
<gene>
    <name evidence="16" type="ORF">TW71_02635</name>
</gene>
<protein>
    <recommendedName>
        <fullName evidence="4">Lipase chaperone</fullName>
    </recommendedName>
    <alternativeName>
        <fullName evidence="15">Lipase foldase</fullName>
    </alternativeName>
    <alternativeName>
        <fullName evidence="13">Lipase helper protein</fullName>
    </alternativeName>
    <alternativeName>
        <fullName evidence="14">Lipase modulator</fullName>
    </alternativeName>
</protein>
<dbReference type="Pfam" id="PF03280">
    <property type="entry name" value="Lipase_chap"/>
    <property type="match status" value="1"/>
</dbReference>
<dbReference type="InterPro" id="IPR004961">
    <property type="entry name" value="Lipase_chaperone"/>
</dbReference>
<dbReference type="GO" id="GO:0016042">
    <property type="term" value="P:lipid catabolic process"/>
    <property type="evidence" value="ECO:0007669"/>
    <property type="project" value="UniProtKB-KW"/>
</dbReference>
<comment type="subcellular location">
    <subcellularLocation>
        <location evidence="2">Cell inner membrane</location>
        <topology evidence="2">Single-pass membrane protein</topology>
        <orientation evidence="2">Periplasmic side</orientation>
    </subcellularLocation>
</comment>
<dbReference type="RefSeq" id="WP_045984888.1">
    <property type="nucleotide sequence ID" value="NZ_CP063051.1"/>
</dbReference>
<evidence type="ECO:0000313" key="16">
    <source>
        <dbReference type="EMBL" id="KJY77940.1"/>
    </source>
</evidence>
<organism evidence="16">
    <name type="scientific">Vibrio coralliilyticus</name>
    <dbReference type="NCBI Taxonomy" id="190893"/>
    <lineage>
        <taxon>Bacteria</taxon>
        <taxon>Pseudomonadati</taxon>
        <taxon>Pseudomonadota</taxon>
        <taxon>Gammaproteobacteria</taxon>
        <taxon>Vibrionales</taxon>
        <taxon>Vibrionaceae</taxon>
        <taxon>Vibrio</taxon>
    </lineage>
</organism>
<reference evidence="16" key="1">
    <citation type="journal article" date="2015" name="BMC Genomics">
        <title>Genome mining reveals unlocked bioactive potential of marine Gram-negative bacteria.</title>
        <authorList>
            <person name="Machado H."/>
            <person name="Sonnenschein E.C."/>
            <person name="Melchiorsen J."/>
            <person name="Gram L."/>
        </authorList>
    </citation>
    <scope>NUCLEOTIDE SEQUENCE</scope>
    <source>
        <strain evidence="16">S2052</strain>
    </source>
</reference>
<evidence type="ECO:0000256" key="4">
    <source>
        <dbReference type="ARBA" id="ARBA00019692"/>
    </source>
</evidence>
<keyword evidence="5" id="KW-1003">Cell membrane</keyword>
<dbReference type="SUPFAM" id="SSF158855">
    <property type="entry name" value="Lipase chaperone-like"/>
    <property type="match status" value="1"/>
</dbReference>
<evidence type="ECO:0000256" key="11">
    <source>
        <dbReference type="ARBA" id="ARBA00023136"/>
    </source>
</evidence>
<evidence type="ECO:0000256" key="3">
    <source>
        <dbReference type="ARBA" id="ARBA00010358"/>
    </source>
</evidence>
<keyword evidence="6" id="KW-0997">Cell inner membrane</keyword>
<evidence type="ECO:0000256" key="10">
    <source>
        <dbReference type="ARBA" id="ARBA00023098"/>
    </source>
</evidence>
<name>A0A837GF17_9VIBR</name>
<proteinExistence type="inferred from homology"/>
<evidence type="ECO:0000256" key="14">
    <source>
        <dbReference type="ARBA" id="ARBA00031542"/>
    </source>
</evidence>
<keyword evidence="10" id="KW-0443">Lipid metabolism</keyword>
<keyword evidence="7" id="KW-0812">Transmembrane</keyword>
<dbReference type="GO" id="GO:0051082">
    <property type="term" value="F:unfolded protein binding"/>
    <property type="evidence" value="ECO:0007669"/>
    <property type="project" value="InterPro"/>
</dbReference>
<evidence type="ECO:0000256" key="5">
    <source>
        <dbReference type="ARBA" id="ARBA00022475"/>
    </source>
</evidence>
<keyword evidence="8" id="KW-0442">Lipid degradation</keyword>
<keyword evidence="12" id="KW-0143">Chaperone</keyword>
<evidence type="ECO:0000256" key="9">
    <source>
        <dbReference type="ARBA" id="ARBA00022989"/>
    </source>
</evidence>
<evidence type="ECO:0000256" key="13">
    <source>
        <dbReference type="ARBA" id="ARBA00030948"/>
    </source>
</evidence>
<dbReference type="AlphaFoldDB" id="A0A837GF17"/>
<keyword evidence="9" id="KW-1133">Transmembrane helix</keyword>
<sequence length="285" mass="32854">MKKTALITTVMIASMSLGAVYFINQEGNEEIANQSQSQRDTQIDTSSSRDLFDYALSSLGEQELDQIKARIQSLPKDQQGLVVDEALFETYLQYKTELETLESITSQQITLTDLEQLHQQIMALQSQYFTDEQIQTLFGEENRLRQLAIDKLAIANQNLDAESQAQWLEETLADQPDYIQQAERNNQLIIGLNQSAQMDEQNKHLTRVELVGEEAAERLDKLDAKREQFNTQLDSYLQQRSVILSDNTLSDDDKQSQIAYLREQSFDSVQWRRIEALERIHDQNL</sequence>
<comment type="similarity">
    <text evidence="3">Belongs to the lipase chaperone family.</text>
</comment>
<keyword evidence="11" id="KW-0472">Membrane</keyword>
<evidence type="ECO:0000256" key="7">
    <source>
        <dbReference type="ARBA" id="ARBA00022692"/>
    </source>
</evidence>
<dbReference type="NCBIfam" id="NF002337">
    <property type="entry name" value="PRK01294.1-5"/>
    <property type="match status" value="1"/>
</dbReference>